<dbReference type="KEGG" id="mng:MNEG_1033"/>
<evidence type="ECO:0000256" key="4">
    <source>
        <dbReference type="PROSITE-ProRule" id="PRU00134"/>
    </source>
</evidence>
<dbReference type="GeneID" id="25727481"/>
<dbReference type="PROSITE" id="PS50865">
    <property type="entry name" value="ZF_MYND_2"/>
    <property type="match status" value="1"/>
</dbReference>
<evidence type="ECO:0000313" key="7">
    <source>
        <dbReference type="Proteomes" id="UP000054498"/>
    </source>
</evidence>
<reference evidence="6 7" key="1">
    <citation type="journal article" date="2013" name="BMC Genomics">
        <title>Reconstruction of the lipid metabolism for the microalga Monoraphidium neglectum from its genome sequence reveals characteristics suitable for biofuel production.</title>
        <authorList>
            <person name="Bogen C."/>
            <person name="Al-Dilaimi A."/>
            <person name="Albersmeier A."/>
            <person name="Wichmann J."/>
            <person name="Grundmann M."/>
            <person name="Rupp O."/>
            <person name="Lauersen K.J."/>
            <person name="Blifernez-Klassen O."/>
            <person name="Kalinowski J."/>
            <person name="Goesmann A."/>
            <person name="Mussgnug J.H."/>
            <person name="Kruse O."/>
        </authorList>
    </citation>
    <scope>NUCLEOTIDE SEQUENCE [LARGE SCALE GENOMIC DNA]</scope>
    <source>
        <strain evidence="6 7">SAG 48.87</strain>
    </source>
</reference>
<dbReference type="STRING" id="145388.A0A0D2LKI9"/>
<dbReference type="GO" id="GO:0008270">
    <property type="term" value="F:zinc ion binding"/>
    <property type="evidence" value="ECO:0007669"/>
    <property type="project" value="UniProtKB-KW"/>
</dbReference>
<keyword evidence="7" id="KW-1185">Reference proteome</keyword>
<evidence type="ECO:0000259" key="5">
    <source>
        <dbReference type="PROSITE" id="PS50865"/>
    </source>
</evidence>
<dbReference type="OrthoDB" id="548061at2759"/>
<keyword evidence="2 4" id="KW-0863">Zinc-finger</keyword>
<dbReference type="Gene3D" id="6.10.140.2220">
    <property type="match status" value="1"/>
</dbReference>
<evidence type="ECO:0000256" key="3">
    <source>
        <dbReference type="ARBA" id="ARBA00022833"/>
    </source>
</evidence>
<dbReference type="Proteomes" id="UP000054498">
    <property type="component" value="Unassembled WGS sequence"/>
</dbReference>
<evidence type="ECO:0000313" key="6">
    <source>
        <dbReference type="EMBL" id="KIZ06924.1"/>
    </source>
</evidence>
<evidence type="ECO:0000256" key="1">
    <source>
        <dbReference type="ARBA" id="ARBA00022723"/>
    </source>
</evidence>
<evidence type="ECO:0000256" key="2">
    <source>
        <dbReference type="ARBA" id="ARBA00022771"/>
    </source>
</evidence>
<keyword evidence="1" id="KW-0479">Metal-binding</keyword>
<gene>
    <name evidence="6" type="ORF">MNEG_1033</name>
</gene>
<dbReference type="RefSeq" id="XP_013905943.1">
    <property type="nucleotide sequence ID" value="XM_014050489.1"/>
</dbReference>
<dbReference type="InterPro" id="IPR002893">
    <property type="entry name" value="Znf_MYND"/>
</dbReference>
<protein>
    <recommendedName>
        <fullName evidence="5">MYND-type domain-containing protein</fullName>
    </recommendedName>
</protein>
<feature type="domain" description="MYND-type" evidence="5">
    <location>
        <begin position="388"/>
        <end position="430"/>
    </location>
</feature>
<organism evidence="6 7">
    <name type="scientific">Monoraphidium neglectum</name>
    <dbReference type="NCBI Taxonomy" id="145388"/>
    <lineage>
        <taxon>Eukaryota</taxon>
        <taxon>Viridiplantae</taxon>
        <taxon>Chlorophyta</taxon>
        <taxon>core chlorophytes</taxon>
        <taxon>Chlorophyceae</taxon>
        <taxon>CS clade</taxon>
        <taxon>Sphaeropleales</taxon>
        <taxon>Selenastraceae</taxon>
        <taxon>Monoraphidium</taxon>
    </lineage>
</organism>
<sequence length="443" mass="45864">MEFREYAWAQQLYRQRLIYGPAAEATEKSYPKYPAAALRELIRQSKHPHNLEPLLLTLARPANDDTRKRFAELAGELVLVERALSDDVVCEDLQVVVGGRVEKAPDGMLYPDKHSQVPYEVWVRVEMLQTLTIMLNEGAVRSLTPGMQSKLVNDLLARVADSERHALVRGYALRAAHAAVVAFNAVRPEVLRPGGAQSEGGAAAAGPFVRAAVAALRLAAGDAADDTNGGAGGGPEAAAVAAAGPINPYVADPFERLKLLSTACQALYLAVTGPDAAPTLFGAASRQLRDTQQPPAVLALAAAEAPFVVAFGGALLQLLACAGSGGDAGPAAWPGEAAIAELLGAPEGGVVHQVAGALKAGAADADAPAIVGLPSFAALAAAAFGRRCDQCATREAPGAAHKRCSACARAFYCSEKCQKAAWSGGHKAACKQMQLAAASAKSP</sequence>
<proteinExistence type="predicted"/>
<dbReference type="Pfam" id="PF01753">
    <property type="entry name" value="zf-MYND"/>
    <property type="match status" value="1"/>
</dbReference>
<keyword evidence="3" id="KW-0862">Zinc</keyword>
<dbReference type="EMBL" id="KK100315">
    <property type="protein sequence ID" value="KIZ06924.1"/>
    <property type="molecule type" value="Genomic_DNA"/>
</dbReference>
<dbReference type="SUPFAM" id="SSF144232">
    <property type="entry name" value="HIT/MYND zinc finger-like"/>
    <property type="match status" value="1"/>
</dbReference>
<name>A0A0D2LKI9_9CHLO</name>
<accession>A0A0D2LKI9</accession>
<dbReference type="AlphaFoldDB" id="A0A0D2LKI9"/>
<dbReference type="PROSITE" id="PS01360">
    <property type="entry name" value="ZF_MYND_1"/>
    <property type="match status" value="1"/>
</dbReference>